<proteinExistence type="predicted"/>
<accession>A0A7C5L682</accession>
<evidence type="ECO:0000313" key="1">
    <source>
        <dbReference type="EMBL" id="HHK67565.1"/>
    </source>
</evidence>
<dbReference type="AlphaFoldDB" id="A0A7C5L682"/>
<dbReference type="EMBL" id="DRWN01000003">
    <property type="protein sequence ID" value="HHK67565.1"/>
    <property type="molecule type" value="Genomic_DNA"/>
</dbReference>
<organism evidence="1">
    <name type="scientific">Caldiarchaeum subterraneum</name>
    <dbReference type="NCBI Taxonomy" id="311458"/>
    <lineage>
        <taxon>Archaea</taxon>
        <taxon>Nitrososphaerota</taxon>
        <taxon>Candidatus Caldarchaeales</taxon>
        <taxon>Candidatus Caldarchaeaceae</taxon>
        <taxon>Candidatus Caldarchaeum</taxon>
    </lineage>
</organism>
<reference evidence="1" key="1">
    <citation type="journal article" date="2020" name="mSystems">
        <title>Genome- and Community-Level Interaction Insights into Carbon Utilization and Element Cycling Functions of Hydrothermarchaeota in Hydrothermal Sediment.</title>
        <authorList>
            <person name="Zhou Z."/>
            <person name="Liu Y."/>
            <person name="Xu W."/>
            <person name="Pan J."/>
            <person name="Luo Z.H."/>
            <person name="Li M."/>
        </authorList>
    </citation>
    <scope>NUCLEOTIDE SEQUENCE [LARGE SCALE GENOMIC DNA]</scope>
    <source>
        <strain evidence="1">SpSt-1056</strain>
    </source>
</reference>
<gene>
    <name evidence="1" type="ORF">ENM11_00200</name>
</gene>
<protein>
    <submittedName>
        <fullName evidence="1">Uncharacterized protein</fullName>
    </submittedName>
</protein>
<name>A0A7C5L682_CALS0</name>
<comment type="caution">
    <text evidence="1">The sequence shown here is derived from an EMBL/GenBank/DDBJ whole genome shotgun (WGS) entry which is preliminary data.</text>
</comment>
<sequence length="61" mass="6641">MDVELFRAVDCVEYVGPEPRIPALPITIILHMPVQSSALRGLLSDLHVFKVVDGSEPKAGL</sequence>